<dbReference type="AlphaFoldDB" id="A0A839ZVF0"/>
<accession>A0A839ZVF0</accession>
<evidence type="ECO:0000313" key="2">
    <source>
        <dbReference type="EMBL" id="MBB3890018.1"/>
    </source>
</evidence>
<keyword evidence="1" id="KW-0732">Signal</keyword>
<feature type="signal peptide" evidence="1">
    <location>
        <begin position="1"/>
        <end position="19"/>
    </location>
</feature>
<dbReference type="EMBL" id="JACIDK010000001">
    <property type="protein sequence ID" value="MBB3890018.1"/>
    <property type="molecule type" value="Genomic_DNA"/>
</dbReference>
<organism evidence="2 3">
    <name type="scientific">Phenylobacterium haematophilum</name>
    <dbReference type="NCBI Taxonomy" id="98513"/>
    <lineage>
        <taxon>Bacteria</taxon>
        <taxon>Pseudomonadati</taxon>
        <taxon>Pseudomonadota</taxon>
        <taxon>Alphaproteobacteria</taxon>
        <taxon>Caulobacterales</taxon>
        <taxon>Caulobacteraceae</taxon>
        <taxon>Phenylobacterium</taxon>
    </lineage>
</organism>
<dbReference type="InterPro" id="IPR021109">
    <property type="entry name" value="Peptidase_aspartic_dom_sf"/>
</dbReference>
<dbReference type="CDD" id="cd05483">
    <property type="entry name" value="retropepsin_like_bacteria"/>
    <property type="match status" value="1"/>
</dbReference>
<protein>
    <submittedName>
        <fullName evidence="2">Putative aspartyl protease</fullName>
    </submittedName>
</protein>
<comment type="caution">
    <text evidence="2">The sequence shown here is derived from an EMBL/GenBank/DDBJ whole genome shotgun (WGS) entry which is preliminary data.</text>
</comment>
<dbReference type="SUPFAM" id="SSF50630">
    <property type="entry name" value="Acid proteases"/>
    <property type="match status" value="2"/>
</dbReference>
<evidence type="ECO:0000313" key="3">
    <source>
        <dbReference type="Proteomes" id="UP000530564"/>
    </source>
</evidence>
<gene>
    <name evidence="2" type="ORF">GGQ61_000715</name>
</gene>
<reference evidence="2 3" key="1">
    <citation type="submission" date="2020-08" db="EMBL/GenBank/DDBJ databases">
        <title>Genomic Encyclopedia of Type Strains, Phase IV (KMG-IV): sequencing the most valuable type-strain genomes for metagenomic binning, comparative biology and taxonomic classification.</title>
        <authorList>
            <person name="Goeker M."/>
        </authorList>
    </citation>
    <scope>NUCLEOTIDE SEQUENCE [LARGE SCALE GENOMIC DNA]</scope>
    <source>
        <strain evidence="2 3">DSM 21793</strain>
    </source>
</reference>
<dbReference type="GO" id="GO:0006508">
    <property type="term" value="P:proteolysis"/>
    <property type="evidence" value="ECO:0007669"/>
    <property type="project" value="UniProtKB-KW"/>
</dbReference>
<proteinExistence type="predicted"/>
<sequence length="296" mass="31127">MMHAIYALALALTSAGALAERPTTPLMVHSSGLPVTEVTIEGHGPYRFVIDTAASSTVVLPSLHAALPVKLEKRGELEVNGAAGSAEVATVAIRTLDTQGRRFTGLTAFDMPAGPVDALQVHGILGADVLAQGVLDVDLAQRRWALRDAMPSLPISAQNHRTAITLDDALAPRVTVWIDSYPIDAVVDTGARATIINWRAASLLGLTPQSEGLRAGSAVKGVSSHASANAVHIARKLEVAGALIERPELRIADLPVFEVVGLADRPAMILGMDQLGRYRTIIDYKGLELVLVAPAG</sequence>
<keyword evidence="3" id="KW-1185">Reference proteome</keyword>
<feature type="chain" id="PRO_5032685231" evidence="1">
    <location>
        <begin position="20"/>
        <end position="296"/>
    </location>
</feature>
<dbReference type="Gene3D" id="2.40.70.10">
    <property type="entry name" value="Acid Proteases"/>
    <property type="match status" value="2"/>
</dbReference>
<dbReference type="GO" id="GO:0008233">
    <property type="term" value="F:peptidase activity"/>
    <property type="evidence" value="ECO:0007669"/>
    <property type="project" value="UniProtKB-KW"/>
</dbReference>
<keyword evidence="2" id="KW-0378">Hydrolase</keyword>
<dbReference type="InterPro" id="IPR034122">
    <property type="entry name" value="Retropepsin-like_bacterial"/>
</dbReference>
<dbReference type="RefSeq" id="WP_183769896.1">
    <property type="nucleotide sequence ID" value="NZ_JACIDK010000001.1"/>
</dbReference>
<keyword evidence="2" id="KW-0645">Protease</keyword>
<evidence type="ECO:0000256" key="1">
    <source>
        <dbReference type="SAM" id="SignalP"/>
    </source>
</evidence>
<dbReference type="Proteomes" id="UP000530564">
    <property type="component" value="Unassembled WGS sequence"/>
</dbReference>
<name>A0A839ZVF0_9CAUL</name>
<dbReference type="Pfam" id="PF13650">
    <property type="entry name" value="Asp_protease_2"/>
    <property type="match status" value="2"/>
</dbReference>